<dbReference type="Proteomes" id="UP001230328">
    <property type="component" value="Unassembled WGS sequence"/>
</dbReference>
<evidence type="ECO:0000313" key="1">
    <source>
        <dbReference type="EMBL" id="MDQ1023047.1"/>
    </source>
</evidence>
<accession>A0ABU0SIG3</accession>
<comment type="caution">
    <text evidence="1">The sequence shown here is derived from an EMBL/GenBank/DDBJ whole genome shotgun (WGS) entry which is preliminary data.</text>
</comment>
<proteinExistence type="predicted"/>
<keyword evidence="2" id="KW-1185">Reference proteome</keyword>
<organism evidence="1 2">
    <name type="scientific">Streptomyces umbrinus</name>
    <dbReference type="NCBI Taxonomy" id="67370"/>
    <lineage>
        <taxon>Bacteria</taxon>
        <taxon>Bacillati</taxon>
        <taxon>Actinomycetota</taxon>
        <taxon>Actinomycetes</taxon>
        <taxon>Kitasatosporales</taxon>
        <taxon>Streptomycetaceae</taxon>
        <taxon>Streptomyces</taxon>
        <taxon>Streptomyces phaeochromogenes group</taxon>
    </lineage>
</organism>
<gene>
    <name evidence="1" type="ORF">QF035_000629</name>
</gene>
<dbReference type="EMBL" id="JAUSZI010000002">
    <property type="protein sequence ID" value="MDQ1023047.1"/>
    <property type="molecule type" value="Genomic_DNA"/>
</dbReference>
<evidence type="ECO:0000313" key="2">
    <source>
        <dbReference type="Proteomes" id="UP001230328"/>
    </source>
</evidence>
<name>A0ABU0SIG3_9ACTN</name>
<protein>
    <submittedName>
        <fullName evidence="1">Uncharacterized protein</fullName>
    </submittedName>
</protein>
<reference evidence="1 2" key="1">
    <citation type="submission" date="2023-07" db="EMBL/GenBank/DDBJ databases">
        <title>Comparative genomics of wheat-associated soil bacteria to identify genetic determinants of phenazine resistance.</title>
        <authorList>
            <person name="Mouncey N."/>
        </authorList>
    </citation>
    <scope>NUCLEOTIDE SEQUENCE [LARGE SCALE GENOMIC DNA]</scope>
    <source>
        <strain evidence="1 2">V2I4</strain>
    </source>
</reference>
<sequence>MRKAMAYELREDTRRDVPAACLMLAAALEA</sequence>